<dbReference type="GO" id="GO:0051537">
    <property type="term" value="F:2 iron, 2 sulfur cluster binding"/>
    <property type="evidence" value="ECO:0007669"/>
    <property type="project" value="UniProtKB-KW"/>
</dbReference>
<keyword evidence="6" id="KW-0560">Oxidoreductase</keyword>
<dbReference type="Gene3D" id="2.40.30.10">
    <property type="entry name" value="Translation factors"/>
    <property type="match status" value="1"/>
</dbReference>
<dbReference type="InterPro" id="IPR017938">
    <property type="entry name" value="Riboflavin_synthase-like_b-brl"/>
</dbReference>
<dbReference type="NCBIfam" id="TIGR02160">
    <property type="entry name" value="PA_CoA_Oxy5"/>
    <property type="match status" value="1"/>
</dbReference>
<feature type="domain" description="2Fe-2S ferredoxin-type" evidence="10">
    <location>
        <begin position="282"/>
        <end position="372"/>
    </location>
</feature>
<dbReference type="Pfam" id="PF00111">
    <property type="entry name" value="Fer2"/>
    <property type="match status" value="1"/>
</dbReference>
<comment type="cofactor">
    <cofactor evidence="9">
        <name>[2Fe-2S] cluster</name>
        <dbReference type="ChEBI" id="CHEBI:190135"/>
    </cofactor>
</comment>
<dbReference type="GO" id="GO:0050660">
    <property type="term" value="F:flavin adenine dinucleotide binding"/>
    <property type="evidence" value="ECO:0007669"/>
    <property type="project" value="TreeGrafter"/>
</dbReference>
<dbReference type="CDD" id="cd00207">
    <property type="entry name" value="fer2"/>
    <property type="match status" value="1"/>
</dbReference>
<dbReference type="InterPro" id="IPR050415">
    <property type="entry name" value="MRET"/>
</dbReference>
<keyword evidence="8" id="KW-0411">Iron-sulfur</keyword>
<reference evidence="12 13" key="1">
    <citation type="submission" date="2019-08" db="EMBL/GenBank/DDBJ databases">
        <title>Sphingorhabdus soil sp. nov., isolated from arctic soil.</title>
        <authorList>
            <person name="Liu Y."/>
        </authorList>
    </citation>
    <scope>NUCLEOTIDE SEQUENCE [LARGE SCALE GENOMIC DNA]</scope>
    <source>
        <strain evidence="12 13">D-2Q-5-6</strain>
    </source>
</reference>
<dbReference type="CDD" id="cd06214">
    <property type="entry name" value="PA_degradation_oxidoreductase_like"/>
    <property type="match status" value="1"/>
</dbReference>
<dbReference type="SUPFAM" id="SSF63380">
    <property type="entry name" value="Riboflavin synthase domain-like"/>
    <property type="match status" value="1"/>
</dbReference>
<evidence type="ECO:0000256" key="6">
    <source>
        <dbReference type="ARBA" id="ARBA00023002"/>
    </source>
</evidence>
<evidence type="ECO:0000256" key="7">
    <source>
        <dbReference type="ARBA" id="ARBA00023004"/>
    </source>
</evidence>
<dbReference type="GO" id="GO:0010124">
    <property type="term" value="P:phenylacetate catabolic process"/>
    <property type="evidence" value="ECO:0007669"/>
    <property type="project" value="InterPro"/>
</dbReference>
<dbReference type="InterPro" id="IPR008333">
    <property type="entry name" value="Cbr1-like_FAD-bd_dom"/>
</dbReference>
<evidence type="ECO:0000256" key="4">
    <source>
        <dbReference type="ARBA" id="ARBA00022723"/>
    </source>
</evidence>
<evidence type="ECO:0000256" key="1">
    <source>
        <dbReference type="ARBA" id="ARBA00001974"/>
    </source>
</evidence>
<dbReference type="PROSITE" id="PS51085">
    <property type="entry name" value="2FE2S_FER_2"/>
    <property type="match status" value="1"/>
</dbReference>
<dbReference type="Proteomes" id="UP000321129">
    <property type="component" value="Unassembled WGS sequence"/>
</dbReference>
<dbReference type="PANTHER" id="PTHR47354">
    <property type="entry name" value="NADH OXIDOREDUCTASE HCR"/>
    <property type="match status" value="1"/>
</dbReference>
<dbReference type="SUPFAM" id="SSF54292">
    <property type="entry name" value="2Fe-2S ferredoxin-like"/>
    <property type="match status" value="1"/>
</dbReference>
<dbReference type="OrthoDB" id="9786134at2"/>
<dbReference type="Pfam" id="PF00970">
    <property type="entry name" value="FAD_binding_6"/>
    <property type="match status" value="1"/>
</dbReference>
<dbReference type="InterPro" id="IPR036010">
    <property type="entry name" value="2Fe-2S_ferredoxin-like_sf"/>
</dbReference>
<dbReference type="RefSeq" id="WP_147123552.1">
    <property type="nucleotide sequence ID" value="NZ_VOPY01000003.1"/>
</dbReference>
<evidence type="ECO:0000256" key="9">
    <source>
        <dbReference type="ARBA" id="ARBA00034078"/>
    </source>
</evidence>
<accession>A0A5C6U634</accession>
<comment type="caution">
    <text evidence="12">The sequence shown here is derived from an EMBL/GenBank/DDBJ whole genome shotgun (WGS) entry which is preliminary data.</text>
</comment>
<evidence type="ECO:0000259" key="10">
    <source>
        <dbReference type="PROSITE" id="PS51085"/>
    </source>
</evidence>
<dbReference type="InterPro" id="IPR001433">
    <property type="entry name" value="OxRdtase_FAD/NAD-bd"/>
</dbReference>
<keyword evidence="13" id="KW-1185">Reference proteome</keyword>
<name>A0A5C6U634_9SPHN</name>
<dbReference type="PROSITE" id="PS00197">
    <property type="entry name" value="2FE2S_FER_1"/>
    <property type="match status" value="1"/>
</dbReference>
<dbReference type="EMBL" id="VOPY01000003">
    <property type="protein sequence ID" value="TXC68317.1"/>
    <property type="molecule type" value="Genomic_DNA"/>
</dbReference>
<organism evidence="12 13">
    <name type="scientific">Flavisphingopyxis soli</name>
    <dbReference type="NCBI Taxonomy" id="2601267"/>
    <lineage>
        <taxon>Bacteria</taxon>
        <taxon>Pseudomonadati</taxon>
        <taxon>Pseudomonadota</taxon>
        <taxon>Alphaproteobacteria</taxon>
        <taxon>Sphingomonadales</taxon>
        <taxon>Sphingopyxidaceae</taxon>
        <taxon>Flavisphingopyxis</taxon>
    </lineage>
</organism>
<dbReference type="InterPro" id="IPR006058">
    <property type="entry name" value="2Fe2S_fd_BS"/>
</dbReference>
<dbReference type="Gene3D" id="3.10.20.30">
    <property type="match status" value="1"/>
</dbReference>
<dbReference type="InterPro" id="IPR001709">
    <property type="entry name" value="Flavoprot_Pyr_Nucl_cyt_Rdtase"/>
</dbReference>
<evidence type="ECO:0000256" key="2">
    <source>
        <dbReference type="ARBA" id="ARBA00022630"/>
    </source>
</evidence>
<keyword evidence="4" id="KW-0479">Metal-binding</keyword>
<comment type="cofactor">
    <cofactor evidence="1">
        <name>FAD</name>
        <dbReference type="ChEBI" id="CHEBI:57692"/>
    </cofactor>
</comment>
<dbReference type="InterPro" id="IPR017927">
    <property type="entry name" value="FAD-bd_FR_type"/>
</dbReference>
<dbReference type="InterPro" id="IPR012675">
    <property type="entry name" value="Beta-grasp_dom_sf"/>
</dbReference>
<dbReference type="Gene3D" id="3.40.50.80">
    <property type="entry name" value="Nucleotide-binding domain of ferredoxin-NADP reductase (FNR) module"/>
    <property type="match status" value="1"/>
</dbReference>
<evidence type="ECO:0000259" key="11">
    <source>
        <dbReference type="PROSITE" id="PS51384"/>
    </source>
</evidence>
<dbReference type="SUPFAM" id="SSF52343">
    <property type="entry name" value="Ferredoxin reductase-like, C-terminal NADP-linked domain"/>
    <property type="match status" value="1"/>
</dbReference>
<evidence type="ECO:0000256" key="8">
    <source>
        <dbReference type="ARBA" id="ARBA00023014"/>
    </source>
</evidence>
<dbReference type="InterPro" id="IPR011884">
    <property type="entry name" value="PaaE"/>
</dbReference>
<evidence type="ECO:0000313" key="13">
    <source>
        <dbReference type="Proteomes" id="UP000321129"/>
    </source>
</evidence>
<dbReference type="GO" id="GO:0016491">
    <property type="term" value="F:oxidoreductase activity"/>
    <property type="evidence" value="ECO:0007669"/>
    <property type="project" value="UniProtKB-KW"/>
</dbReference>
<dbReference type="InterPro" id="IPR039261">
    <property type="entry name" value="FNR_nucleotide-bd"/>
</dbReference>
<keyword evidence="7" id="KW-0408">Iron</keyword>
<dbReference type="AlphaFoldDB" id="A0A5C6U634"/>
<sequence length="372" mass="40885">MTGAAIAQDPAQVAKSQFLPLTVVDIRRDTRDSVVLTLEPPAEHADEFDFVQGQYLTFRKDFDGEEVRRSYSISAGLDEGVLRVGIKKVDGGWFSTYANDEIEIGDTIEAMRPMGNFHVPILEEGGRNYLAFAGGSGITPMISIAKTVLSREPQSTFQLIYGNRSTSSIMFREELDDLKNIYMGRFSVTHILESDAADIELFHGRVDKAKCEALFANWIDVDNADFAFVCGPEPMMLAVSESLQDHGLDHKKIKLELFKSAQRGTPKPQAMSDAEIAAGDVVEATVVIDGVTRSFPMPRSGQSILEAARLANIEAPYACRSGVCSTCRAKLIEGEVDMEANYALEDYEVAAGYILTCQAHPVTDTVKVDYDQ</sequence>
<protein>
    <submittedName>
        <fullName evidence="12">Phenylacetate-CoA oxygenase/reductase subunit PaaK</fullName>
    </submittedName>
</protein>
<dbReference type="Pfam" id="PF00175">
    <property type="entry name" value="NAD_binding_1"/>
    <property type="match status" value="1"/>
</dbReference>
<gene>
    <name evidence="12" type="primary">paaK</name>
    <name evidence="12" type="ORF">FSZ31_11610</name>
</gene>
<keyword evidence="3" id="KW-0001">2Fe-2S</keyword>
<evidence type="ECO:0000256" key="3">
    <source>
        <dbReference type="ARBA" id="ARBA00022714"/>
    </source>
</evidence>
<proteinExistence type="predicted"/>
<dbReference type="PRINTS" id="PR00371">
    <property type="entry name" value="FPNCR"/>
</dbReference>
<evidence type="ECO:0000256" key="5">
    <source>
        <dbReference type="ARBA" id="ARBA00022827"/>
    </source>
</evidence>
<dbReference type="PANTHER" id="PTHR47354:SF8">
    <property type="entry name" value="1,2-PHENYLACETYL-COA EPOXIDASE, SUBUNIT E"/>
    <property type="match status" value="1"/>
</dbReference>
<evidence type="ECO:0000313" key="12">
    <source>
        <dbReference type="EMBL" id="TXC68317.1"/>
    </source>
</evidence>
<dbReference type="PRINTS" id="PR00406">
    <property type="entry name" value="CYTB5RDTASE"/>
</dbReference>
<dbReference type="InterPro" id="IPR001041">
    <property type="entry name" value="2Fe-2S_ferredoxin-type"/>
</dbReference>
<dbReference type="GO" id="GO:0046872">
    <property type="term" value="F:metal ion binding"/>
    <property type="evidence" value="ECO:0007669"/>
    <property type="project" value="UniProtKB-KW"/>
</dbReference>
<feature type="domain" description="FAD-binding FR-type" evidence="11">
    <location>
        <begin position="16"/>
        <end position="120"/>
    </location>
</feature>
<dbReference type="PROSITE" id="PS51384">
    <property type="entry name" value="FAD_FR"/>
    <property type="match status" value="1"/>
</dbReference>
<keyword evidence="2" id="KW-0285">Flavoprotein</keyword>
<keyword evidence="5" id="KW-0274">FAD</keyword>